<sequence length="454" mass="49283">MIDIIILAAGKGSRMKSQLPKVMQKLAGSTLIEHVLNTALKISGANIHVVLGHQSAKVSEVLEHYPVNRVYQEVQLGTGDAVACALPALQKYGISLVLYGDVPLISLTTIRDLVELVDENSLALLTTELEDPNGYGRIVRDKHDRVTAIVEQKDASDSQLAIGEINTGILAVRNEDLERWLPKLSNHNAQGEFYLTDIIAMAVADGREVRTTDPTQLFEILGVNDRIQQAQLERVFQEQYAHQLMLEGVTLLDPTRLDVRGNLVCEADVSIDVNCIFEGEVRIGNNVTIEGHCHIKNAIINDGCHIKAFTHIENAIIDSDCVVGPYARLRPGTQLFKNAKIGNFVETKNAVIGEGSKVNHLSYVGDAELGSDVNVGAGTITCNYDGVNKHKTVIGDNAFIGSNTALVAPVEVGKNATIGAGSTIGRSVPENSLAVTRAKQMHKADWPRPKKKDK</sequence>
<evidence type="ECO:0000256" key="13">
    <source>
        <dbReference type="ARBA" id="ARBA00023315"/>
    </source>
</evidence>
<feature type="binding site" evidence="18">
    <location>
        <begin position="383"/>
        <end position="384"/>
    </location>
    <ligand>
        <name>acetyl-CoA</name>
        <dbReference type="ChEBI" id="CHEBI:57288"/>
    </ligand>
</feature>
<evidence type="ECO:0000256" key="4">
    <source>
        <dbReference type="ARBA" id="ARBA00022490"/>
    </source>
</evidence>
<keyword evidence="6 18" id="KW-0548">Nucleotidyltransferase</keyword>
<dbReference type="InterPro" id="IPR018357">
    <property type="entry name" value="Hexapep_transf_CS"/>
</dbReference>
<organism evidence="21 22">
    <name type="scientific">Halioxenophilus aromaticivorans</name>
    <dbReference type="NCBI Taxonomy" id="1306992"/>
    <lineage>
        <taxon>Bacteria</taxon>
        <taxon>Pseudomonadati</taxon>
        <taxon>Pseudomonadota</taxon>
        <taxon>Gammaproteobacteria</taxon>
        <taxon>Alteromonadales</taxon>
        <taxon>Alteromonadaceae</taxon>
        <taxon>Halioxenophilus</taxon>
    </lineage>
</organism>
<dbReference type="GO" id="GO:0000287">
    <property type="term" value="F:magnesium ion binding"/>
    <property type="evidence" value="ECO:0007669"/>
    <property type="project" value="UniProtKB-UniRule"/>
</dbReference>
<feature type="domain" description="Mannose-1-phosphate guanyltransferase C-terminal" evidence="20">
    <location>
        <begin position="260"/>
        <end position="330"/>
    </location>
</feature>
<keyword evidence="10 18" id="KW-0133">Cell shape</keyword>
<evidence type="ECO:0000256" key="16">
    <source>
        <dbReference type="ARBA" id="ARBA00048493"/>
    </source>
</evidence>
<comment type="catalytic activity">
    <reaction evidence="15 18">
        <text>alpha-D-glucosamine 1-phosphate + acetyl-CoA = N-acetyl-alpha-D-glucosamine 1-phosphate + CoA + H(+)</text>
        <dbReference type="Rhea" id="RHEA:13725"/>
        <dbReference type="ChEBI" id="CHEBI:15378"/>
        <dbReference type="ChEBI" id="CHEBI:57287"/>
        <dbReference type="ChEBI" id="CHEBI:57288"/>
        <dbReference type="ChEBI" id="CHEBI:57776"/>
        <dbReference type="ChEBI" id="CHEBI:58516"/>
        <dbReference type="EC" id="2.3.1.157"/>
    </reaction>
</comment>
<dbReference type="PANTHER" id="PTHR43584">
    <property type="entry name" value="NUCLEOTIDYL TRANSFERASE"/>
    <property type="match status" value="1"/>
</dbReference>
<feature type="binding site" evidence="18">
    <location>
        <position position="437"/>
    </location>
    <ligand>
        <name>acetyl-CoA</name>
        <dbReference type="ChEBI" id="CHEBI:57288"/>
    </ligand>
</feature>
<feature type="binding site" evidence="18">
    <location>
        <position position="402"/>
    </location>
    <ligand>
        <name>acetyl-CoA</name>
        <dbReference type="ChEBI" id="CHEBI:57288"/>
    </ligand>
</feature>
<dbReference type="EC" id="2.3.1.157" evidence="18"/>
<name>A0AAV3U8C5_9ALTE</name>
<dbReference type="Pfam" id="PF25087">
    <property type="entry name" value="GMPPB_C"/>
    <property type="match status" value="1"/>
</dbReference>
<dbReference type="Pfam" id="PF12804">
    <property type="entry name" value="NTP_transf_3"/>
    <property type="match status" value="1"/>
</dbReference>
<feature type="binding site" evidence="18">
    <location>
        <position position="101"/>
    </location>
    <ligand>
        <name>Mg(2+)</name>
        <dbReference type="ChEBI" id="CHEBI:18420"/>
    </ligand>
</feature>
<dbReference type="InterPro" id="IPR001451">
    <property type="entry name" value="Hexapep"/>
</dbReference>
<feature type="binding site" evidence="18">
    <location>
        <begin position="99"/>
        <end position="101"/>
    </location>
    <ligand>
        <name>UDP-N-acetyl-alpha-D-glucosamine</name>
        <dbReference type="ChEBI" id="CHEBI:57705"/>
    </ligand>
</feature>
<dbReference type="InterPro" id="IPR050065">
    <property type="entry name" value="GlmU-like"/>
</dbReference>
<dbReference type="EC" id="2.7.7.23" evidence="18"/>
<evidence type="ECO:0000256" key="8">
    <source>
        <dbReference type="ARBA" id="ARBA00022737"/>
    </source>
</evidence>
<comment type="catalytic activity">
    <reaction evidence="16 18">
        <text>N-acetyl-alpha-D-glucosamine 1-phosphate + UTP + H(+) = UDP-N-acetyl-alpha-D-glucosamine + diphosphate</text>
        <dbReference type="Rhea" id="RHEA:13509"/>
        <dbReference type="ChEBI" id="CHEBI:15378"/>
        <dbReference type="ChEBI" id="CHEBI:33019"/>
        <dbReference type="ChEBI" id="CHEBI:46398"/>
        <dbReference type="ChEBI" id="CHEBI:57705"/>
        <dbReference type="ChEBI" id="CHEBI:57776"/>
        <dbReference type="EC" id="2.7.7.23"/>
    </reaction>
</comment>
<dbReference type="GO" id="GO:0009245">
    <property type="term" value="P:lipid A biosynthetic process"/>
    <property type="evidence" value="ECO:0007669"/>
    <property type="project" value="UniProtKB-UniRule"/>
</dbReference>
<dbReference type="GO" id="GO:0006048">
    <property type="term" value="P:UDP-N-acetylglucosamine biosynthetic process"/>
    <property type="evidence" value="ECO:0007669"/>
    <property type="project" value="InterPro"/>
</dbReference>
<evidence type="ECO:0000256" key="9">
    <source>
        <dbReference type="ARBA" id="ARBA00022842"/>
    </source>
</evidence>
<dbReference type="GO" id="GO:0009252">
    <property type="term" value="P:peptidoglycan biosynthetic process"/>
    <property type="evidence" value="ECO:0007669"/>
    <property type="project" value="UniProtKB-UniRule"/>
</dbReference>
<keyword evidence="9 18" id="KW-0460">Magnesium</keyword>
<feature type="binding site" evidence="18">
    <location>
        <position position="136"/>
    </location>
    <ligand>
        <name>UDP-N-acetyl-alpha-D-glucosamine</name>
        <dbReference type="ChEBI" id="CHEBI:57705"/>
    </ligand>
</feature>
<proteinExistence type="inferred from homology"/>
<evidence type="ECO:0000256" key="11">
    <source>
        <dbReference type="ARBA" id="ARBA00022984"/>
    </source>
</evidence>
<keyword evidence="8 18" id="KW-0677">Repeat</keyword>
<feature type="binding site" evidence="18">
    <location>
        <position position="420"/>
    </location>
    <ligand>
        <name>acetyl-CoA</name>
        <dbReference type="ChEBI" id="CHEBI:57288"/>
    </ligand>
</feature>
<feature type="binding site" evidence="18">
    <location>
        <begin position="7"/>
        <end position="10"/>
    </location>
    <ligand>
        <name>UDP-N-acetyl-alpha-D-glucosamine</name>
        <dbReference type="ChEBI" id="CHEBI:57705"/>
    </ligand>
</feature>
<dbReference type="GO" id="GO:0008360">
    <property type="term" value="P:regulation of cell shape"/>
    <property type="evidence" value="ECO:0007669"/>
    <property type="project" value="UniProtKB-KW"/>
</dbReference>
<dbReference type="GO" id="GO:0071555">
    <property type="term" value="P:cell wall organization"/>
    <property type="evidence" value="ECO:0007669"/>
    <property type="project" value="UniProtKB-KW"/>
</dbReference>
<comment type="cofactor">
    <cofactor evidence="18">
        <name>Mg(2+)</name>
        <dbReference type="ChEBI" id="CHEBI:18420"/>
    </cofactor>
    <text evidence="18">Binds 1 Mg(2+) ion per subunit.</text>
</comment>
<accession>A0AAV3U8C5</accession>
<keyword evidence="22" id="KW-1185">Reference proteome</keyword>
<comment type="similarity">
    <text evidence="2 18">In the C-terminal section; belongs to the transferase hexapeptide repeat family.</text>
</comment>
<dbReference type="SUPFAM" id="SSF51161">
    <property type="entry name" value="Trimeric LpxA-like enzymes"/>
    <property type="match status" value="1"/>
</dbReference>
<dbReference type="InterPro" id="IPR025877">
    <property type="entry name" value="MobA-like_NTP_Trfase"/>
</dbReference>
<dbReference type="Gene3D" id="2.160.10.10">
    <property type="entry name" value="Hexapeptide repeat proteins"/>
    <property type="match status" value="1"/>
</dbReference>
<gene>
    <name evidence="18 21" type="primary">glmU</name>
    <name evidence="21" type="ORF">GCM10025791_42360</name>
</gene>
<keyword evidence="12 18" id="KW-0511">Multifunctional enzyme</keyword>
<dbReference type="InterPro" id="IPR011004">
    <property type="entry name" value="Trimer_LpxA-like_sf"/>
</dbReference>
<evidence type="ECO:0000256" key="7">
    <source>
        <dbReference type="ARBA" id="ARBA00022723"/>
    </source>
</evidence>
<keyword evidence="5 18" id="KW-0808">Transferase</keyword>
<evidence type="ECO:0000259" key="20">
    <source>
        <dbReference type="Pfam" id="PF25087"/>
    </source>
</evidence>
<feature type="binding site" evidence="18">
    <location>
        <begin position="77"/>
        <end position="78"/>
    </location>
    <ligand>
        <name>UDP-N-acetyl-alpha-D-glucosamine</name>
        <dbReference type="ChEBI" id="CHEBI:57705"/>
    </ligand>
</feature>
<evidence type="ECO:0000313" key="21">
    <source>
        <dbReference type="EMBL" id="GAA4957401.1"/>
    </source>
</evidence>
<feature type="region of interest" description="Pyrophosphorylase" evidence="18">
    <location>
        <begin position="1"/>
        <end position="226"/>
    </location>
</feature>
<evidence type="ECO:0000256" key="10">
    <source>
        <dbReference type="ARBA" id="ARBA00022960"/>
    </source>
</evidence>
<evidence type="ECO:0000259" key="19">
    <source>
        <dbReference type="Pfam" id="PF12804"/>
    </source>
</evidence>
<feature type="region of interest" description="N-acetyltransferase" evidence="18">
    <location>
        <begin position="248"/>
        <end position="454"/>
    </location>
</feature>
<evidence type="ECO:0000256" key="17">
    <source>
        <dbReference type="ARBA" id="ARBA00049628"/>
    </source>
</evidence>
<dbReference type="CDD" id="cd02540">
    <property type="entry name" value="GT2_GlmU_N_bac"/>
    <property type="match status" value="1"/>
</dbReference>
<dbReference type="PROSITE" id="PS00101">
    <property type="entry name" value="HEXAPEP_TRANSFERASES"/>
    <property type="match status" value="1"/>
</dbReference>
<dbReference type="GO" id="GO:0019134">
    <property type="term" value="F:glucosamine-1-phosphate N-acetyltransferase activity"/>
    <property type="evidence" value="ECO:0007669"/>
    <property type="project" value="UniProtKB-UniRule"/>
</dbReference>
<comment type="caution">
    <text evidence="21">The sequence shown here is derived from an EMBL/GenBank/DDBJ whole genome shotgun (WGS) entry which is preliminary data.</text>
</comment>
<dbReference type="NCBIfam" id="TIGR01173">
    <property type="entry name" value="glmU"/>
    <property type="match status" value="1"/>
</dbReference>
<feature type="binding site" evidence="18">
    <location>
        <position position="224"/>
    </location>
    <ligand>
        <name>Mg(2+)</name>
        <dbReference type="ChEBI" id="CHEBI:18420"/>
    </ligand>
</feature>
<dbReference type="CDD" id="cd03353">
    <property type="entry name" value="LbH_GlmU_C"/>
    <property type="match status" value="1"/>
</dbReference>
<evidence type="ECO:0000256" key="2">
    <source>
        <dbReference type="ARBA" id="ARBA00007707"/>
    </source>
</evidence>
<comment type="subunit">
    <text evidence="18">Homotrimer.</text>
</comment>
<protein>
    <recommendedName>
        <fullName evidence="18">Bifunctional protein GlmU</fullName>
    </recommendedName>
    <domain>
        <recommendedName>
            <fullName evidence="18">UDP-N-acetylglucosamine pyrophosphorylase</fullName>
            <ecNumber evidence="18">2.7.7.23</ecNumber>
        </recommendedName>
        <alternativeName>
            <fullName evidence="18">N-acetylglucosamine-1-phosphate uridyltransferase</fullName>
        </alternativeName>
    </domain>
    <domain>
        <recommendedName>
            <fullName evidence="18">Glucosamine-1-phosphate N-acetyltransferase</fullName>
            <ecNumber evidence="18">2.3.1.157</ecNumber>
        </recommendedName>
    </domain>
</protein>
<keyword evidence="7 18" id="KW-0479">Metal-binding</keyword>
<dbReference type="GO" id="GO:0016020">
    <property type="term" value="C:membrane"/>
    <property type="evidence" value="ECO:0007669"/>
    <property type="project" value="GOC"/>
</dbReference>
<keyword evidence="11 18" id="KW-0573">Peptidoglycan synthesis</keyword>
<feature type="binding site" evidence="18">
    <location>
        <position position="363"/>
    </location>
    <ligand>
        <name>UDP-N-acetyl-alpha-D-glucosamine</name>
        <dbReference type="ChEBI" id="CHEBI:57705"/>
    </ligand>
</feature>
<evidence type="ECO:0000313" key="22">
    <source>
        <dbReference type="Proteomes" id="UP001409585"/>
    </source>
</evidence>
<dbReference type="HAMAP" id="MF_01631">
    <property type="entry name" value="GlmU"/>
    <property type="match status" value="1"/>
</dbReference>
<feature type="domain" description="MobA-like NTP transferase" evidence="19">
    <location>
        <begin position="5"/>
        <end position="121"/>
    </location>
</feature>
<dbReference type="Proteomes" id="UP001409585">
    <property type="component" value="Unassembled WGS sequence"/>
</dbReference>
<dbReference type="Gene3D" id="3.90.550.10">
    <property type="entry name" value="Spore Coat Polysaccharide Biosynthesis Protein SpsA, Chain A"/>
    <property type="match status" value="1"/>
</dbReference>
<keyword evidence="4 18" id="KW-0963">Cytoplasm</keyword>
<dbReference type="InterPro" id="IPR038009">
    <property type="entry name" value="GlmU_C_LbH"/>
</dbReference>
<feature type="binding site" evidence="18">
    <location>
        <position position="166"/>
    </location>
    <ligand>
        <name>UDP-N-acetyl-alpha-D-glucosamine</name>
        <dbReference type="ChEBI" id="CHEBI:57705"/>
    </ligand>
</feature>
<feature type="binding site" evidence="18">
    <location>
        <position position="224"/>
    </location>
    <ligand>
        <name>UDP-N-acetyl-alpha-D-glucosamine</name>
        <dbReference type="ChEBI" id="CHEBI:57705"/>
    </ligand>
</feature>
<feature type="binding site" evidence="18">
    <location>
        <position position="374"/>
    </location>
    <ligand>
        <name>UDP-N-acetyl-alpha-D-glucosamine</name>
        <dbReference type="ChEBI" id="CHEBI:57705"/>
    </ligand>
</feature>
<dbReference type="InterPro" id="IPR056729">
    <property type="entry name" value="GMPPB_C"/>
</dbReference>
<keyword evidence="14 18" id="KW-0961">Cell wall biogenesis/degradation</keyword>
<reference evidence="22" key="1">
    <citation type="journal article" date="2019" name="Int. J. Syst. Evol. Microbiol.">
        <title>The Global Catalogue of Microorganisms (GCM) 10K type strain sequencing project: providing services to taxonomists for standard genome sequencing and annotation.</title>
        <authorList>
            <consortium name="The Broad Institute Genomics Platform"/>
            <consortium name="The Broad Institute Genome Sequencing Center for Infectious Disease"/>
            <person name="Wu L."/>
            <person name="Ma J."/>
        </authorList>
    </citation>
    <scope>NUCLEOTIDE SEQUENCE [LARGE SCALE GENOMIC DNA]</scope>
    <source>
        <strain evidence="22">JCM 19134</strain>
    </source>
</reference>
<evidence type="ECO:0000256" key="18">
    <source>
        <dbReference type="HAMAP-Rule" id="MF_01631"/>
    </source>
</evidence>
<evidence type="ECO:0000256" key="1">
    <source>
        <dbReference type="ARBA" id="ARBA00004496"/>
    </source>
</evidence>
<feature type="binding site" evidence="18">
    <location>
        <position position="151"/>
    </location>
    <ligand>
        <name>UDP-N-acetyl-alpha-D-glucosamine</name>
        <dbReference type="ChEBI" id="CHEBI:57705"/>
    </ligand>
</feature>
<dbReference type="SUPFAM" id="SSF53448">
    <property type="entry name" value="Nucleotide-diphospho-sugar transferases"/>
    <property type="match status" value="1"/>
</dbReference>
<evidence type="ECO:0000256" key="5">
    <source>
        <dbReference type="ARBA" id="ARBA00022679"/>
    </source>
</evidence>
<feature type="region of interest" description="Linker" evidence="18">
    <location>
        <begin position="227"/>
        <end position="247"/>
    </location>
</feature>
<dbReference type="InterPro" id="IPR029044">
    <property type="entry name" value="Nucleotide-diphossugar_trans"/>
</dbReference>
<comment type="function">
    <text evidence="17 18">Catalyzes the last two sequential reactions in the de novo biosynthetic pathway for UDP-N-acetylglucosamine (UDP-GlcNAc). The C-terminal domain catalyzes the transfer of acetyl group from acetyl coenzyme A to glucosamine-1-phosphate (GlcN-1-P) to produce N-acetylglucosamine-1-phosphate (GlcNAc-1-P), which is converted into UDP-GlcNAc by the transfer of uridine 5-monophosphate (from uridine 5-triphosphate), a reaction catalyzed by the N-terminal domain.</text>
</comment>
<dbReference type="AlphaFoldDB" id="A0AAV3U8C5"/>
<keyword evidence="13 18" id="KW-0012">Acyltransferase</keyword>
<dbReference type="Pfam" id="PF00132">
    <property type="entry name" value="Hexapep"/>
    <property type="match status" value="1"/>
</dbReference>
<dbReference type="RefSeq" id="WP_345427058.1">
    <property type="nucleotide sequence ID" value="NZ_AP031496.1"/>
</dbReference>
<feature type="active site" description="Proton acceptor" evidence="18">
    <location>
        <position position="360"/>
    </location>
</feature>
<feature type="binding site" evidence="18">
    <location>
        <position position="330"/>
    </location>
    <ligand>
        <name>UDP-N-acetyl-alpha-D-glucosamine</name>
        <dbReference type="ChEBI" id="CHEBI:57705"/>
    </ligand>
</feature>
<feature type="binding site" evidence="18">
    <location>
        <position position="377"/>
    </location>
    <ligand>
        <name>acetyl-CoA</name>
        <dbReference type="ChEBI" id="CHEBI:57288"/>
    </ligand>
</feature>
<dbReference type="GO" id="GO:0005737">
    <property type="term" value="C:cytoplasm"/>
    <property type="evidence" value="ECO:0007669"/>
    <property type="project" value="UniProtKB-SubCell"/>
</dbReference>
<dbReference type="EMBL" id="BAABLX010000075">
    <property type="protein sequence ID" value="GAA4957401.1"/>
    <property type="molecule type" value="Genomic_DNA"/>
</dbReference>
<evidence type="ECO:0000256" key="14">
    <source>
        <dbReference type="ARBA" id="ARBA00023316"/>
    </source>
</evidence>
<evidence type="ECO:0000256" key="6">
    <source>
        <dbReference type="ARBA" id="ARBA00022695"/>
    </source>
</evidence>
<dbReference type="GO" id="GO:0003977">
    <property type="term" value="F:UDP-N-acetylglucosamine diphosphorylase activity"/>
    <property type="evidence" value="ECO:0007669"/>
    <property type="project" value="UniProtKB-UniRule"/>
</dbReference>
<evidence type="ECO:0000256" key="15">
    <source>
        <dbReference type="ARBA" id="ARBA00048247"/>
    </source>
</evidence>
<comment type="pathway">
    <text evidence="18">Bacterial outer membrane biogenesis; LPS lipid A biosynthesis.</text>
</comment>
<dbReference type="InterPro" id="IPR005882">
    <property type="entry name" value="Bifunctional_GlmU"/>
</dbReference>
<comment type="similarity">
    <text evidence="3 18">In the N-terminal section; belongs to the N-acetylglucosamine-1-phosphate uridyltransferase family.</text>
</comment>
<feature type="binding site" evidence="18">
    <location>
        <position position="21"/>
    </location>
    <ligand>
        <name>UDP-N-acetyl-alpha-D-glucosamine</name>
        <dbReference type="ChEBI" id="CHEBI:57705"/>
    </ligand>
</feature>
<comment type="pathway">
    <text evidence="18">Nucleotide-sugar biosynthesis; UDP-N-acetyl-alpha-D-glucosamine biosynthesis; UDP-N-acetyl-alpha-D-glucosamine from N-acetyl-alpha-D-glucosamine 1-phosphate: step 1/1.</text>
</comment>
<evidence type="ECO:0000256" key="12">
    <source>
        <dbReference type="ARBA" id="ARBA00023268"/>
    </source>
</evidence>
<dbReference type="GO" id="GO:0000902">
    <property type="term" value="P:cell morphogenesis"/>
    <property type="evidence" value="ECO:0007669"/>
    <property type="project" value="UniProtKB-UniRule"/>
</dbReference>
<evidence type="ECO:0000256" key="3">
    <source>
        <dbReference type="ARBA" id="ARBA00007947"/>
    </source>
</evidence>
<feature type="binding site" evidence="18">
    <location>
        <position position="348"/>
    </location>
    <ligand>
        <name>UDP-N-acetyl-alpha-D-glucosamine</name>
        <dbReference type="ChEBI" id="CHEBI:57705"/>
    </ligand>
</feature>
<dbReference type="PANTHER" id="PTHR43584:SF3">
    <property type="entry name" value="BIFUNCTIONAL PROTEIN GLMU"/>
    <property type="match status" value="1"/>
</dbReference>
<comment type="subcellular location">
    <subcellularLocation>
        <location evidence="1 18">Cytoplasm</location>
    </subcellularLocation>
</comment>
<feature type="binding site" evidence="18">
    <location>
        <position position="72"/>
    </location>
    <ligand>
        <name>UDP-N-acetyl-alpha-D-glucosamine</name>
        <dbReference type="ChEBI" id="CHEBI:57705"/>
    </ligand>
</feature>
<comment type="pathway">
    <text evidence="18">Nucleotide-sugar biosynthesis; UDP-N-acetyl-alpha-D-glucosamine biosynthesis; N-acetyl-alpha-D-glucosamine 1-phosphate from alpha-D-glucosamine 6-phosphate (route II): step 2/2.</text>
</comment>